<proteinExistence type="predicted"/>
<comment type="caution">
    <text evidence="1">The sequence shown here is derived from an EMBL/GenBank/DDBJ whole genome shotgun (WGS) entry which is preliminary data.</text>
</comment>
<dbReference type="AlphaFoldDB" id="A0A0N1NXY5"/>
<dbReference type="GeneID" id="28739211"/>
<dbReference type="RefSeq" id="XP_017994715.1">
    <property type="nucleotide sequence ID" value="XM_018148412.1"/>
</dbReference>
<name>A0A0N1NXY5_9EURO</name>
<dbReference type="OrthoDB" id="3707757at2759"/>
<organism evidence="1 2">
    <name type="scientific">Cyphellophora attinorum</name>
    <dbReference type="NCBI Taxonomy" id="1664694"/>
    <lineage>
        <taxon>Eukaryota</taxon>
        <taxon>Fungi</taxon>
        <taxon>Dikarya</taxon>
        <taxon>Ascomycota</taxon>
        <taxon>Pezizomycotina</taxon>
        <taxon>Eurotiomycetes</taxon>
        <taxon>Chaetothyriomycetidae</taxon>
        <taxon>Chaetothyriales</taxon>
        <taxon>Cyphellophoraceae</taxon>
        <taxon>Cyphellophora</taxon>
    </lineage>
</organism>
<evidence type="ECO:0000313" key="2">
    <source>
        <dbReference type="Proteomes" id="UP000038010"/>
    </source>
</evidence>
<evidence type="ECO:0000313" key="1">
    <source>
        <dbReference type="EMBL" id="KPI34752.1"/>
    </source>
</evidence>
<reference evidence="1 2" key="1">
    <citation type="submission" date="2015-06" db="EMBL/GenBank/DDBJ databases">
        <title>Draft genome of the ant-associated black yeast Phialophora attae CBS 131958.</title>
        <authorList>
            <person name="Moreno L.F."/>
            <person name="Stielow B.J."/>
            <person name="de Hoog S."/>
            <person name="Vicente V.A."/>
            <person name="Weiss V.A."/>
            <person name="de Vries M."/>
            <person name="Cruz L.M."/>
            <person name="Souza E.M."/>
        </authorList>
    </citation>
    <scope>NUCLEOTIDE SEQUENCE [LARGE SCALE GENOMIC DNA]</scope>
    <source>
        <strain evidence="1 2">CBS 131958</strain>
    </source>
</reference>
<sequence length="195" mass="21755">MVDWETNEFMSAWDKEYVSTNISPSARAYDQELFLGINSDLVSAQTLLKDLAYTIIAAACCAVNRADVVGRFFDSLTSNSTPEESEHVFLRMKEAITIIFPYVGMPTCIPACYGMIGVAQRKGKEYASVKSVRGSTVGEEDVRKGAQLRQKVYAGVGNSEIFGLMDQYFTDLCKRSCQIPVLQAAHLKQFRRPRP</sequence>
<dbReference type="EMBL" id="LFJN01000051">
    <property type="protein sequence ID" value="KPI34752.1"/>
    <property type="molecule type" value="Genomic_DNA"/>
</dbReference>
<gene>
    <name evidence="1" type="ORF">AB675_7</name>
</gene>
<dbReference type="VEuPathDB" id="FungiDB:GeneID_28739211"/>
<keyword evidence="2" id="KW-1185">Reference proteome</keyword>
<dbReference type="Proteomes" id="UP000038010">
    <property type="component" value="Unassembled WGS sequence"/>
</dbReference>
<accession>A0A0N1NXY5</accession>
<protein>
    <submittedName>
        <fullName evidence="1">Uncharacterized protein</fullName>
    </submittedName>
</protein>